<dbReference type="PANTHER" id="PTHR22891">
    <property type="entry name" value="EUKARYOTIC TRANSLATION INITIATION FACTOR 2C"/>
    <property type="match status" value="1"/>
</dbReference>
<dbReference type="Gene3D" id="2.170.260.10">
    <property type="entry name" value="paz domain"/>
    <property type="match status" value="1"/>
</dbReference>
<reference evidence="4 5" key="1">
    <citation type="submission" date="2022-01" db="EMBL/GenBank/DDBJ databases">
        <authorList>
            <person name="Xiong W."/>
            <person name="Schranz E."/>
        </authorList>
    </citation>
    <scope>NUCLEOTIDE SEQUENCE [LARGE SCALE GENOMIC DNA]</scope>
</reference>
<dbReference type="PROSITE" id="PS50821">
    <property type="entry name" value="PAZ"/>
    <property type="match status" value="1"/>
</dbReference>
<comment type="similarity">
    <text evidence="1">Belongs to the argonaute family. Ago subfamily.</text>
</comment>
<dbReference type="InterPro" id="IPR012337">
    <property type="entry name" value="RNaseH-like_sf"/>
</dbReference>
<dbReference type="CDD" id="cd02846">
    <property type="entry name" value="PAZ_argonaute_like"/>
    <property type="match status" value="1"/>
</dbReference>
<organism evidence="4 5">
    <name type="scientific">Lactuca virosa</name>
    <dbReference type="NCBI Taxonomy" id="75947"/>
    <lineage>
        <taxon>Eukaryota</taxon>
        <taxon>Viridiplantae</taxon>
        <taxon>Streptophyta</taxon>
        <taxon>Embryophyta</taxon>
        <taxon>Tracheophyta</taxon>
        <taxon>Spermatophyta</taxon>
        <taxon>Magnoliopsida</taxon>
        <taxon>eudicotyledons</taxon>
        <taxon>Gunneridae</taxon>
        <taxon>Pentapetalae</taxon>
        <taxon>asterids</taxon>
        <taxon>campanulids</taxon>
        <taxon>Asterales</taxon>
        <taxon>Asteraceae</taxon>
        <taxon>Cichorioideae</taxon>
        <taxon>Cichorieae</taxon>
        <taxon>Lactucinae</taxon>
        <taxon>Lactuca</taxon>
    </lineage>
</organism>
<dbReference type="Pfam" id="PF02171">
    <property type="entry name" value="Piwi"/>
    <property type="match status" value="1"/>
</dbReference>
<feature type="domain" description="PAZ" evidence="3">
    <location>
        <begin position="1"/>
        <end position="65"/>
    </location>
</feature>
<evidence type="ECO:0000256" key="1">
    <source>
        <dbReference type="ARBA" id="ARBA00008201"/>
    </source>
</evidence>
<dbReference type="GO" id="GO:0051607">
    <property type="term" value="P:defense response to virus"/>
    <property type="evidence" value="ECO:0007669"/>
    <property type="project" value="UniProtKB-ARBA"/>
</dbReference>
<dbReference type="InterPro" id="IPR003100">
    <property type="entry name" value="PAZ_dom"/>
</dbReference>
<dbReference type="InterPro" id="IPR003165">
    <property type="entry name" value="Piwi"/>
</dbReference>
<evidence type="ECO:0000256" key="2">
    <source>
        <dbReference type="ARBA" id="ARBA00022491"/>
    </source>
</evidence>
<dbReference type="AlphaFoldDB" id="A0AAU9PB02"/>
<keyword evidence="5" id="KW-1185">Reference proteome</keyword>
<evidence type="ECO:0000313" key="5">
    <source>
        <dbReference type="Proteomes" id="UP001157418"/>
    </source>
</evidence>
<dbReference type="SUPFAM" id="SSF53098">
    <property type="entry name" value="Ribonuclease H-like"/>
    <property type="match status" value="1"/>
</dbReference>
<dbReference type="EMBL" id="CAKMRJ010005523">
    <property type="protein sequence ID" value="CAH1447219.1"/>
    <property type="molecule type" value="Genomic_DNA"/>
</dbReference>
<accession>A0AAU9PB02</accession>
<protein>
    <recommendedName>
        <fullName evidence="3">PAZ domain-containing protein</fullName>
    </recommendedName>
</protein>
<name>A0AAU9PB02_9ASTR</name>
<dbReference type="GO" id="GO:0003723">
    <property type="term" value="F:RNA binding"/>
    <property type="evidence" value="ECO:0007669"/>
    <property type="project" value="InterPro"/>
</dbReference>
<proteinExistence type="inferred from homology"/>
<gene>
    <name evidence="4" type="ORF">LVIROSA_LOCUS32849</name>
</gene>
<evidence type="ECO:0000259" key="3">
    <source>
        <dbReference type="PROSITE" id="PS50821"/>
    </source>
</evidence>
<dbReference type="Proteomes" id="UP001157418">
    <property type="component" value="Unassembled WGS sequence"/>
</dbReference>
<evidence type="ECO:0000313" key="4">
    <source>
        <dbReference type="EMBL" id="CAH1447219.1"/>
    </source>
</evidence>
<comment type="caution">
    <text evidence="4">The sequence shown here is derived from an EMBL/GenBank/DDBJ whole genome shotgun (WGS) entry which is preliminary data.</text>
</comment>
<dbReference type="SUPFAM" id="SSF101690">
    <property type="entry name" value="PAZ domain"/>
    <property type="match status" value="1"/>
</dbReference>
<keyword evidence="2" id="KW-0678">Repressor</keyword>
<sequence length="208" mass="24009">MERFSLRQKSKDENGEFETLEVTVYDYFVNYRKIELQYSGELLCVNVGKPKRPTFFPLEALSLNKYDEEPLLKSCVISINNNFTQVESRGLAAPKKIDEPFDAFEESPQNRRAPPLVRVKKMFEMITSKLHGALQFLLCLLPERKNSDFYGPSKKKNLADFGIVIQCIAPMRVNDQYLTNVLLKINAKVNTLEKKTGQMLEYQLLCVL</sequence>
<dbReference type="InterPro" id="IPR036085">
    <property type="entry name" value="PAZ_dom_sf"/>
</dbReference>
<dbReference type="Pfam" id="PF02170">
    <property type="entry name" value="PAZ"/>
    <property type="match status" value="1"/>
</dbReference>
<dbReference type="Gene3D" id="3.40.50.2300">
    <property type="match status" value="1"/>
</dbReference>